<feature type="domain" description="CCHC-type" evidence="3">
    <location>
        <begin position="364"/>
        <end position="379"/>
    </location>
</feature>
<feature type="compositionally biased region" description="Pro residues" evidence="2">
    <location>
        <begin position="85"/>
        <end position="94"/>
    </location>
</feature>
<feature type="region of interest" description="Disordered" evidence="2">
    <location>
        <begin position="293"/>
        <end position="338"/>
    </location>
</feature>
<dbReference type="SMART" id="SM00343">
    <property type="entry name" value="ZnF_C2HC"/>
    <property type="match status" value="1"/>
</dbReference>
<keyword evidence="5" id="KW-1185">Reference proteome</keyword>
<evidence type="ECO:0000256" key="1">
    <source>
        <dbReference type="PROSITE-ProRule" id="PRU00047"/>
    </source>
</evidence>
<sequence length="498" mass="56933">MVDTISGRRSRSDFNPIEQIATSIQALTARMDQQQELILRQQQTIQQLNEILAKREQEKEQGSSVRIERGNENEPEVTPQAHPSQLPPPPPPLPSGLHEQEKVPTPQLTNTQALNQFKKYNPPEFDGKFDVQKAETWLMKMEKIFDILEVTDYQKVILTTFTFTDEAEHWWPNTKGVLQVRNVQLTWESFLAEFYEKYCPRSIQDEKETEFINLKQEDGDMSVDTYVAKFIQLSRYSSYLKKCDDEPWKTEKLERGFKPEIRDRVAPQQIRVFNKLVEIARITENNLKRMGSTPKVSLELKRPREEASSIKNNKKNGRGPWNKKGNFKGKKRPLTPQTNFQNPICPQCGKQHGTRPCLAGQGVCYRCGKPGHMSRDCSQQKDVTAPSKSQNQGRVFALTQQEASQSPSMIQGIIKINNCLVNALFDSGASNSFISYDCVKRLGLTINVFPYDLSISTSTGMKIVTSDVCLNCVVQFNHFYTTIDLICMPFHELDVIIG</sequence>
<dbReference type="Pfam" id="PF19259">
    <property type="entry name" value="Ty3_capsid"/>
    <property type="match status" value="1"/>
</dbReference>
<dbReference type="EMBL" id="JAAIUW010000006">
    <property type="protein sequence ID" value="KAF7827208.1"/>
    <property type="molecule type" value="Genomic_DNA"/>
</dbReference>
<feature type="region of interest" description="Disordered" evidence="2">
    <location>
        <begin position="56"/>
        <end position="101"/>
    </location>
</feature>
<dbReference type="CDD" id="cd00303">
    <property type="entry name" value="retropepsin_like"/>
    <property type="match status" value="1"/>
</dbReference>
<keyword evidence="1" id="KW-0863">Zinc-finger</keyword>
<protein>
    <submittedName>
        <fullName evidence="4">Retrovirus-related Pol polyprotein from transposon 17.6</fullName>
    </submittedName>
</protein>
<organism evidence="4 5">
    <name type="scientific">Senna tora</name>
    <dbReference type="NCBI Taxonomy" id="362788"/>
    <lineage>
        <taxon>Eukaryota</taxon>
        <taxon>Viridiplantae</taxon>
        <taxon>Streptophyta</taxon>
        <taxon>Embryophyta</taxon>
        <taxon>Tracheophyta</taxon>
        <taxon>Spermatophyta</taxon>
        <taxon>Magnoliopsida</taxon>
        <taxon>eudicotyledons</taxon>
        <taxon>Gunneridae</taxon>
        <taxon>Pentapetalae</taxon>
        <taxon>rosids</taxon>
        <taxon>fabids</taxon>
        <taxon>Fabales</taxon>
        <taxon>Fabaceae</taxon>
        <taxon>Caesalpinioideae</taxon>
        <taxon>Cassia clade</taxon>
        <taxon>Senna</taxon>
    </lineage>
</organism>
<evidence type="ECO:0000313" key="4">
    <source>
        <dbReference type="EMBL" id="KAF7827208.1"/>
    </source>
</evidence>
<dbReference type="InterPro" id="IPR001878">
    <property type="entry name" value="Znf_CCHC"/>
</dbReference>
<feature type="compositionally biased region" description="Basic and acidic residues" evidence="2">
    <location>
        <begin position="298"/>
        <end position="308"/>
    </location>
</feature>
<dbReference type="Pfam" id="PF00098">
    <property type="entry name" value="zf-CCHC"/>
    <property type="match status" value="1"/>
</dbReference>
<dbReference type="GO" id="GO:0008270">
    <property type="term" value="F:zinc ion binding"/>
    <property type="evidence" value="ECO:0007669"/>
    <property type="project" value="UniProtKB-KW"/>
</dbReference>
<feature type="compositionally biased region" description="Basic and acidic residues" evidence="2">
    <location>
        <begin position="56"/>
        <end position="72"/>
    </location>
</feature>
<dbReference type="Gene3D" id="2.40.70.10">
    <property type="entry name" value="Acid Proteases"/>
    <property type="match status" value="1"/>
</dbReference>
<dbReference type="InterPro" id="IPR036875">
    <property type="entry name" value="Znf_CCHC_sf"/>
</dbReference>
<evidence type="ECO:0000313" key="5">
    <source>
        <dbReference type="Proteomes" id="UP000634136"/>
    </source>
</evidence>
<dbReference type="InterPro" id="IPR032567">
    <property type="entry name" value="RTL1-rel"/>
</dbReference>
<dbReference type="SUPFAM" id="SSF57756">
    <property type="entry name" value="Retrovirus zinc finger-like domains"/>
    <property type="match status" value="1"/>
</dbReference>
<dbReference type="InterPro" id="IPR045358">
    <property type="entry name" value="Ty3_capsid"/>
</dbReference>
<dbReference type="PROSITE" id="PS50158">
    <property type="entry name" value="ZF_CCHC"/>
    <property type="match status" value="1"/>
</dbReference>
<name>A0A834WNA1_9FABA</name>
<comment type="caution">
    <text evidence="4">The sequence shown here is derived from an EMBL/GenBank/DDBJ whole genome shotgun (WGS) entry which is preliminary data.</text>
</comment>
<accession>A0A834WNA1</accession>
<gene>
    <name evidence="4" type="ORF">G2W53_018372</name>
</gene>
<dbReference type="OrthoDB" id="2749329at2759"/>
<dbReference type="Proteomes" id="UP000634136">
    <property type="component" value="Unassembled WGS sequence"/>
</dbReference>
<reference evidence="4" key="1">
    <citation type="submission" date="2020-09" db="EMBL/GenBank/DDBJ databases">
        <title>Genome-Enabled Discovery of Anthraquinone Biosynthesis in Senna tora.</title>
        <authorList>
            <person name="Kang S.-H."/>
            <person name="Pandey R.P."/>
            <person name="Lee C.-M."/>
            <person name="Sim J.-S."/>
            <person name="Jeong J.-T."/>
            <person name="Choi B.-S."/>
            <person name="Jung M."/>
            <person name="Ginzburg D."/>
            <person name="Zhao K."/>
            <person name="Won S.Y."/>
            <person name="Oh T.-J."/>
            <person name="Yu Y."/>
            <person name="Kim N.-H."/>
            <person name="Lee O.R."/>
            <person name="Lee T.-H."/>
            <person name="Bashyal P."/>
            <person name="Kim T.-S."/>
            <person name="Lee W.-H."/>
            <person name="Kawkins C."/>
            <person name="Kim C.-K."/>
            <person name="Kim J.S."/>
            <person name="Ahn B.O."/>
            <person name="Rhee S.Y."/>
            <person name="Sohng J.K."/>
        </authorList>
    </citation>
    <scope>NUCLEOTIDE SEQUENCE</scope>
    <source>
        <tissue evidence="4">Leaf</tissue>
    </source>
</reference>
<dbReference type="InterPro" id="IPR021109">
    <property type="entry name" value="Peptidase_aspartic_dom_sf"/>
</dbReference>
<dbReference type="PANTHER" id="PTHR15503:SF42">
    <property type="entry name" value="ZINC FINGER, CCHC-TYPE, RETROTRANSPOSON GAG DOMAIN, ASPARTIC PEPTIDASE DOMAIN PROTEIN-RELATED"/>
    <property type="match status" value="1"/>
</dbReference>
<dbReference type="AlphaFoldDB" id="A0A834WNA1"/>
<dbReference type="Pfam" id="PF08284">
    <property type="entry name" value="RVP_2"/>
    <property type="match status" value="1"/>
</dbReference>
<dbReference type="PANTHER" id="PTHR15503">
    <property type="entry name" value="LDOC1 RELATED"/>
    <property type="match status" value="1"/>
</dbReference>
<dbReference type="GO" id="GO:0003676">
    <property type="term" value="F:nucleic acid binding"/>
    <property type="evidence" value="ECO:0007669"/>
    <property type="project" value="InterPro"/>
</dbReference>
<dbReference type="SUPFAM" id="SSF50630">
    <property type="entry name" value="Acid proteases"/>
    <property type="match status" value="1"/>
</dbReference>
<evidence type="ECO:0000256" key="2">
    <source>
        <dbReference type="SAM" id="MobiDB-lite"/>
    </source>
</evidence>
<keyword evidence="1" id="KW-0479">Metal-binding</keyword>
<evidence type="ECO:0000259" key="3">
    <source>
        <dbReference type="PROSITE" id="PS50158"/>
    </source>
</evidence>
<dbReference type="Gene3D" id="4.10.60.10">
    <property type="entry name" value="Zinc finger, CCHC-type"/>
    <property type="match status" value="1"/>
</dbReference>
<proteinExistence type="predicted"/>
<keyword evidence="1" id="KW-0862">Zinc</keyword>